<sequence length="67" mass="7328">MTGLKKGERRKEDESITGMPFALHLALRNNARANMKPVRLGVMCPLARQASIVYVLTGGETTGVHHP</sequence>
<accession>A0AA35MFZ3</accession>
<proteinExistence type="predicted"/>
<dbReference type="Proteomes" id="UP001160390">
    <property type="component" value="Unassembled WGS sequence"/>
</dbReference>
<dbReference type="EMBL" id="CABFNP030001282">
    <property type="protein sequence ID" value="CAI6096267.1"/>
    <property type="molecule type" value="Genomic_DNA"/>
</dbReference>
<protein>
    <submittedName>
        <fullName evidence="1">Uncharacterized protein</fullName>
    </submittedName>
</protein>
<comment type="caution">
    <text evidence="1">The sequence shown here is derived from an EMBL/GenBank/DDBJ whole genome shotgun (WGS) entry which is preliminary data.</text>
</comment>
<dbReference type="AlphaFoldDB" id="A0AA35MFZ3"/>
<keyword evidence="2" id="KW-1185">Reference proteome</keyword>
<reference evidence="1" key="1">
    <citation type="submission" date="2023-01" db="EMBL/GenBank/DDBJ databases">
        <authorList>
            <person name="Piombo E."/>
        </authorList>
    </citation>
    <scope>NUCLEOTIDE SEQUENCE</scope>
</reference>
<evidence type="ECO:0000313" key="1">
    <source>
        <dbReference type="EMBL" id="CAI6096267.1"/>
    </source>
</evidence>
<evidence type="ECO:0000313" key="2">
    <source>
        <dbReference type="Proteomes" id="UP001160390"/>
    </source>
</evidence>
<gene>
    <name evidence="1" type="ORF">CCHLO57077_00008914</name>
</gene>
<name>A0AA35MFZ3_9HYPO</name>
<organism evidence="1 2">
    <name type="scientific">Clonostachys chloroleuca</name>
    <dbReference type="NCBI Taxonomy" id="1926264"/>
    <lineage>
        <taxon>Eukaryota</taxon>
        <taxon>Fungi</taxon>
        <taxon>Dikarya</taxon>
        <taxon>Ascomycota</taxon>
        <taxon>Pezizomycotina</taxon>
        <taxon>Sordariomycetes</taxon>
        <taxon>Hypocreomycetidae</taxon>
        <taxon>Hypocreales</taxon>
        <taxon>Bionectriaceae</taxon>
        <taxon>Clonostachys</taxon>
    </lineage>
</organism>